<dbReference type="Proteomes" id="UP000675881">
    <property type="component" value="Chromosome 15"/>
</dbReference>
<organism evidence="1 2">
    <name type="scientific">Lepeophtheirus salmonis</name>
    <name type="common">Salmon louse</name>
    <name type="synonym">Caligus salmonis</name>
    <dbReference type="NCBI Taxonomy" id="72036"/>
    <lineage>
        <taxon>Eukaryota</taxon>
        <taxon>Metazoa</taxon>
        <taxon>Ecdysozoa</taxon>
        <taxon>Arthropoda</taxon>
        <taxon>Crustacea</taxon>
        <taxon>Multicrustacea</taxon>
        <taxon>Hexanauplia</taxon>
        <taxon>Copepoda</taxon>
        <taxon>Siphonostomatoida</taxon>
        <taxon>Caligidae</taxon>
        <taxon>Lepeophtheirus</taxon>
    </lineage>
</organism>
<protein>
    <submittedName>
        <fullName evidence="1">(salmon louse) hypothetical protein</fullName>
    </submittedName>
</protein>
<reference evidence="1" key="1">
    <citation type="submission" date="2021-02" db="EMBL/GenBank/DDBJ databases">
        <authorList>
            <person name="Bekaert M."/>
        </authorList>
    </citation>
    <scope>NUCLEOTIDE SEQUENCE</scope>
    <source>
        <strain evidence="1">IoA-00</strain>
    </source>
</reference>
<gene>
    <name evidence="1" type="ORF">LSAA_6100</name>
</gene>
<accession>A0A7R8CM53</accession>
<sequence>MSSLSPHPLLHPAPKGFACPDDFCGINSIPLPRNGPLQGHGCCYCRDLFSLFGKPPVILDVLASVDSPVLLVGEDDASSVALQVIEETLTVHQLLAHSTVLGQPGQWSPQRSLDGLPEAFKEEGSANSVISHVVGLVADLPLNLLDIEDPVHRGLGVVKEACR</sequence>
<proteinExistence type="predicted"/>
<dbReference type="AlphaFoldDB" id="A0A7R8CM53"/>
<keyword evidence="2" id="KW-1185">Reference proteome</keyword>
<evidence type="ECO:0000313" key="1">
    <source>
        <dbReference type="EMBL" id="CAF2863275.1"/>
    </source>
</evidence>
<evidence type="ECO:0000313" key="2">
    <source>
        <dbReference type="Proteomes" id="UP000675881"/>
    </source>
</evidence>
<name>A0A7R8CM53_LEPSM</name>
<dbReference type="EMBL" id="HG994594">
    <property type="protein sequence ID" value="CAF2863275.1"/>
    <property type="molecule type" value="Genomic_DNA"/>
</dbReference>